<evidence type="ECO:0000313" key="8">
    <source>
        <dbReference type="EMBL" id="MBG0565861.1"/>
    </source>
</evidence>
<dbReference type="InterPro" id="IPR014284">
    <property type="entry name" value="RNA_pol_sigma-70_dom"/>
</dbReference>
<dbReference type="EMBL" id="JADQTO010000017">
    <property type="protein sequence ID" value="MBG0565861.1"/>
    <property type="molecule type" value="Genomic_DNA"/>
</dbReference>
<evidence type="ECO:0000256" key="4">
    <source>
        <dbReference type="ARBA" id="ARBA00023125"/>
    </source>
</evidence>
<accession>A0A931G267</accession>
<dbReference type="InterPro" id="IPR014325">
    <property type="entry name" value="RNA_pol_sigma-E_actinobac"/>
</dbReference>
<dbReference type="GO" id="GO:0016987">
    <property type="term" value="F:sigma factor activity"/>
    <property type="evidence" value="ECO:0007669"/>
    <property type="project" value="UniProtKB-KW"/>
</dbReference>
<reference evidence="8" key="1">
    <citation type="submission" date="2020-11" db="EMBL/GenBank/DDBJ databases">
        <title>Isolation and identification of active actinomycetes.</title>
        <authorList>
            <person name="Sun X."/>
        </authorList>
    </citation>
    <scope>NUCLEOTIDE SEQUENCE</scope>
    <source>
        <strain evidence="8">NEAU-A11</strain>
    </source>
</reference>
<evidence type="ECO:0000256" key="2">
    <source>
        <dbReference type="ARBA" id="ARBA00023015"/>
    </source>
</evidence>
<protein>
    <submittedName>
        <fullName evidence="8">SigE family RNA polymerase sigma factor</fullName>
    </submittedName>
</protein>
<feature type="domain" description="RNA polymerase sigma-70 region 2" evidence="6">
    <location>
        <begin position="21"/>
        <end position="78"/>
    </location>
</feature>
<dbReference type="RefSeq" id="WP_196417638.1">
    <property type="nucleotide sequence ID" value="NZ_JADQTO010000017.1"/>
</dbReference>
<dbReference type="SUPFAM" id="SSF88659">
    <property type="entry name" value="Sigma3 and sigma4 domains of RNA polymerase sigma factors"/>
    <property type="match status" value="1"/>
</dbReference>
<evidence type="ECO:0000259" key="6">
    <source>
        <dbReference type="Pfam" id="PF04542"/>
    </source>
</evidence>
<keyword evidence="9" id="KW-1185">Reference proteome</keyword>
<dbReference type="InterPro" id="IPR007627">
    <property type="entry name" value="RNA_pol_sigma70_r2"/>
</dbReference>
<feature type="domain" description="RNA polymerase sigma factor 70 region 4 type 2" evidence="7">
    <location>
        <begin position="104"/>
        <end position="155"/>
    </location>
</feature>
<evidence type="ECO:0000256" key="5">
    <source>
        <dbReference type="ARBA" id="ARBA00023163"/>
    </source>
</evidence>
<dbReference type="Gene3D" id="1.10.1740.10">
    <property type="match status" value="1"/>
</dbReference>
<keyword evidence="4" id="KW-0238">DNA-binding</keyword>
<evidence type="ECO:0000259" key="7">
    <source>
        <dbReference type="Pfam" id="PF08281"/>
    </source>
</evidence>
<keyword evidence="3" id="KW-0731">Sigma factor</keyword>
<dbReference type="Pfam" id="PF04542">
    <property type="entry name" value="Sigma70_r2"/>
    <property type="match status" value="1"/>
</dbReference>
<evidence type="ECO:0000313" key="9">
    <source>
        <dbReference type="Proteomes" id="UP000598146"/>
    </source>
</evidence>
<keyword evidence="2" id="KW-0805">Transcription regulation</keyword>
<dbReference type="InterPro" id="IPR013325">
    <property type="entry name" value="RNA_pol_sigma_r2"/>
</dbReference>
<dbReference type="GO" id="GO:0006352">
    <property type="term" value="P:DNA-templated transcription initiation"/>
    <property type="evidence" value="ECO:0007669"/>
    <property type="project" value="InterPro"/>
</dbReference>
<dbReference type="Pfam" id="PF08281">
    <property type="entry name" value="Sigma70_r4_2"/>
    <property type="match status" value="1"/>
</dbReference>
<dbReference type="InterPro" id="IPR036388">
    <property type="entry name" value="WH-like_DNA-bd_sf"/>
</dbReference>
<dbReference type="NCBIfam" id="TIGR02937">
    <property type="entry name" value="sigma70-ECF"/>
    <property type="match status" value="1"/>
</dbReference>
<dbReference type="InterPro" id="IPR039425">
    <property type="entry name" value="RNA_pol_sigma-70-like"/>
</dbReference>
<evidence type="ECO:0000256" key="3">
    <source>
        <dbReference type="ARBA" id="ARBA00023082"/>
    </source>
</evidence>
<evidence type="ECO:0000256" key="1">
    <source>
        <dbReference type="ARBA" id="ARBA00010641"/>
    </source>
</evidence>
<dbReference type="Proteomes" id="UP000598146">
    <property type="component" value="Unassembled WGS sequence"/>
</dbReference>
<dbReference type="InterPro" id="IPR013249">
    <property type="entry name" value="RNA_pol_sigma70_r4_t2"/>
</dbReference>
<comment type="caution">
    <text evidence="8">The sequence shown here is derived from an EMBL/GenBank/DDBJ whole genome shotgun (WGS) entry which is preliminary data.</text>
</comment>
<organism evidence="8 9">
    <name type="scientific">Actinoplanes aureus</name>
    <dbReference type="NCBI Taxonomy" id="2792083"/>
    <lineage>
        <taxon>Bacteria</taxon>
        <taxon>Bacillati</taxon>
        <taxon>Actinomycetota</taxon>
        <taxon>Actinomycetes</taxon>
        <taxon>Micromonosporales</taxon>
        <taxon>Micromonosporaceae</taxon>
        <taxon>Actinoplanes</taxon>
    </lineage>
</organism>
<dbReference type="AlphaFoldDB" id="A0A931G267"/>
<gene>
    <name evidence="8" type="ORF">I4J89_30870</name>
</gene>
<dbReference type="GO" id="GO:0003677">
    <property type="term" value="F:DNA binding"/>
    <property type="evidence" value="ECO:0007669"/>
    <property type="project" value="UniProtKB-KW"/>
</dbReference>
<comment type="similarity">
    <text evidence="1">Belongs to the sigma-70 factor family. ECF subfamily.</text>
</comment>
<dbReference type="NCBIfam" id="TIGR02983">
    <property type="entry name" value="SigE-fam_strep"/>
    <property type="match status" value="1"/>
</dbReference>
<dbReference type="InterPro" id="IPR013324">
    <property type="entry name" value="RNA_pol_sigma_r3/r4-like"/>
</dbReference>
<keyword evidence="5" id="KW-0804">Transcription</keyword>
<dbReference type="SUPFAM" id="SSF88946">
    <property type="entry name" value="Sigma2 domain of RNA polymerase sigma factors"/>
    <property type="match status" value="1"/>
</dbReference>
<dbReference type="PANTHER" id="PTHR43133:SF50">
    <property type="entry name" value="ECF RNA POLYMERASE SIGMA FACTOR SIGM"/>
    <property type="match status" value="1"/>
</dbReference>
<name>A0A931G267_9ACTN</name>
<dbReference type="Gene3D" id="1.10.10.10">
    <property type="entry name" value="Winged helix-like DNA-binding domain superfamily/Winged helix DNA-binding domain"/>
    <property type="match status" value="1"/>
</dbReference>
<dbReference type="PANTHER" id="PTHR43133">
    <property type="entry name" value="RNA POLYMERASE ECF-TYPE SIGMA FACTO"/>
    <property type="match status" value="1"/>
</dbReference>
<proteinExistence type="inferred from homology"/>
<sequence>MEQEPGDFAAFYQAAGDHCLRAVLVVVGDRHLAEDLVAEAFARAWSSWSKVAQHPAPVAWVVRTALNTRISWWRRRRREVHTADVPERDRPDQAVTSETVPDARLMAALKALPKRQREVVALRVLLDLDAETTARTLGIATGTVGAHLSRATRALRIHLGTATEQEPLR</sequence>